<evidence type="ECO:0000313" key="9">
    <source>
        <dbReference type="Proteomes" id="UP000469346"/>
    </source>
</evidence>
<keyword evidence="9" id="KW-1185">Reference proteome</keyword>
<protein>
    <submittedName>
        <fullName evidence="8">S8 family serine peptidase</fullName>
    </submittedName>
</protein>
<evidence type="ECO:0000256" key="5">
    <source>
        <dbReference type="PROSITE-ProRule" id="PRU01240"/>
    </source>
</evidence>
<dbReference type="PANTHER" id="PTHR43806:SF11">
    <property type="entry name" value="CEREVISIN-RELATED"/>
    <property type="match status" value="1"/>
</dbReference>
<dbReference type="CDD" id="cd00146">
    <property type="entry name" value="PKD"/>
    <property type="match status" value="1"/>
</dbReference>
<evidence type="ECO:0000256" key="3">
    <source>
        <dbReference type="ARBA" id="ARBA00022801"/>
    </source>
</evidence>
<comment type="similarity">
    <text evidence="1 5">Belongs to the peptidase S8 family.</text>
</comment>
<feature type="chain" id="PRO_5026687550" evidence="6">
    <location>
        <begin position="27"/>
        <end position="823"/>
    </location>
</feature>
<dbReference type="GO" id="GO:0006508">
    <property type="term" value="P:proteolysis"/>
    <property type="evidence" value="ECO:0007669"/>
    <property type="project" value="UniProtKB-KW"/>
</dbReference>
<feature type="domain" description="Peptidase S8/S53" evidence="7">
    <location>
        <begin position="561"/>
        <end position="776"/>
    </location>
</feature>
<dbReference type="SUPFAM" id="SSF49299">
    <property type="entry name" value="PKD domain"/>
    <property type="match status" value="1"/>
</dbReference>
<dbReference type="RefSeq" id="WP_163298550.1">
    <property type="nucleotide sequence ID" value="NZ_JAAGRR010000054.1"/>
</dbReference>
<dbReference type="PROSITE" id="PS00136">
    <property type="entry name" value="SUBTILASE_ASP"/>
    <property type="match status" value="1"/>
</dbReference>
<evidence type="ECO:0000256" key="1">
    <source>
        <dbReference type="ARBA" id="ARBA00011073"/>
    </source>
</evidence>
<name>A0A6N9TPP3_DISTH</name>
<keyword evidence="3 5" id="KW-0378">Hydrolase</keyword>
<feature type="active site" description="Charge relay system" evidence="5">
    <location>
        <position position="601"/>
    </location>
</feature>
<feature type="signal peptide" evidence="6">
    <location>
        <begin position="1"/>
        <end position="26"/>
    </location>
</feature>
<dbReference type="GO" id="GO:0004252">
    <property type="term" value="F:serine-type endopeptidase activity"/>
    <property type="evidence" value="ECO:0007669"/>
    <property type="project" value="UniProtKB-UniRule"/>
</dbReference>
<dbReference type="EMBL" id="JAAGRR010000054">
    <property type="protein sequence ID" value="NDY42410.1"/>
    <property type="molecule type" value="Genomic_DNA"/>
</dbReference>
<dbReference type="InterPro" id="IPR035986">
    <property type="entry name" value="PKD_dom_sf"/>
</dbReference>
<evidence type="ECO:0000256" key="6">
    <source>
        <dbReference type="SAM" id="SignalP"/>
    </source>
</evidence>
<dbReference type="InterPro" id="IPR023827">
    <property type="entry name" value="Peptidase_S8_Asp-AS"/>
</dbReference>
<dbReference type="PROSITE" id="PS51892">
    <property type="entry name" value="SUBTILASE"/>
    <property type="match status" value="1"/>
</dbReference>
<dbReference type="InterPro" id="IPR050131">
    <property type="entry name" value="Peptidase_S8_subtilisin-like"/>
</dbReference>
<dbReference type="Gene3D" id="3.40.50.200">
    <property type="entry name" value="Peptidase S8/S53 domain"/>
    <property type="match status" value="1"/>
</dbReference>
<feature type="active site" description="Charge relay system" evidence="5">
    <location>
        <position position="761"/>
    </location>
</feature>
<feature type="active site" description="Charge relay system" evidence="5">
    <location>
        <position position="570"/>
    </location>
</feature>
<dbReference type="AlphaFoldDB" id="A0A6N9TPP3"/>
<evidence type="ECO:0000313" key="8">
    <source>
        <dbReference type="EMBL" id="NDY42410.1"/>
    </source>
</evidence>
<accession>A0A6N9TPP3</accession>
<dbReference type="PROSITE" id="PS00137">
    <property type="entry name" value="SUBTILASE_HIS"/>
    <property type="match status" value="1"/>
</dbReference>
<dbReference type="PRINTS" id="PR00723">
    <property type="entry name" value="SUBTILISIN"/>
</dbReference>
<dbReference type="InterPro" id="IPR015500">
    <property type="entry name" value="Peptidase_S8_subtilisin-rel"/>
</dbReference>
<sequence>MKLHRLVAPVLVLAALAAVPADPAAAVTVSAAPSPAVVTQPVAVTVTADFPLVGAPSCTMEVNFGDGSPWTDAGTCTTTPCTLSGLTHVYATPGTFTLTAREKAGACLTPPNPPDPGTGTLVVNPPAVAVAVSPPAFQTARGAAASQALAYRFTATPPASLTLSSSKGVFLAGGRVVGEVRAPLSAAIRNGTAIVTEAVPVPVAVLERAERLGTPQVVYQRQFSNAFLSATALATLTLTTEAGADFRVTRIQLYFGNRRAEAEVARSGPAPKAFADVWFTGSGLLRGYWEVDGRRLAVVERHLAAERFVTLRLPDPPGLPTFQEGTHVLRFVVTEPAQEIPLPEAIYFVASGGTAGRARIVLLEPGDGGNVAASRPVFTWRAAPGCRTYLVEFLERAGEKPVFSAYTRATRYTPPAFTLGAVFRPGGRYLWHVKGFAADGTPKAESAIGTFTFGSKAEVVPGEILVAAADDAEGARVLEAVQDRYELRPVRTFRLRSIGWRCAVFRTDRDVFRLSAEIRREKGVVLAQPNYVFRTLSEPMSDLQGLGRELDFERLHRRLRGKGVLVAVIDTGVDTGHEDLRGRIRSARNLVPGEAYRAEIHGTAVAGVIAAALNGRGIEGIAPEAELLALRACRQAAPGRPEGRCVSTAVAEAVDTAVAERAGVVNLSLGATVPDPLVARVISAGARRGVVFVAPAGNVPGRGALAFPAAHPDVVAVAGRDAGGRPFPDAEIARMADLSAPCIHVLTTTPGGDYNFLDGTSLAAAAVSGVVALALGRDGRVDRGALHASAGGLCQWAERLLAMRLCRAPESRRSGTGAPATRR</sequence>
<dbReference type="InterPro" id="IPR022398">
    <property type="entry name" value="Peptidase_S8_His-AS"/>
</dbReference>
<dbReference type="PANTHER" id="PTHR43806">
    <property type="entry name" value="PEPTIDASE S8"/>
    <property type="match status" value="1"/>
</dbReference>
<dbReference type="SUPFAM" id="SSF52743">
    <property type="entry name" value="Subtilisin-like"/>
    <property type="match status" value="1"/>
</dbReference>
<evidence type="ECO:0000259" key="7">
    <source>
        <dbReference type="Pfam" id="PF00082"/>
    </source>
</evidence>
<proteinExistence type="inferred from homology"/>
<gene>
    <name evidence="8" type="ORF">G3N55_06085</name>
</gene>
<dbReference type="InterPro" id="IPR000209">
    <property type="entry name" value="Peptidase_S8/S53_dom"/>
</dbReference>
<dbReference type="Gene3D" id="2.60.40.10">
    <property type="entry name" value="Immunoglobulins"/>
    <property type="match status" value="2"/>
</dbReference>
<dbReference type="InterPro" id="IPR013783">
    <property type="entry name" value="Ig-like_fold"/>
</dbReference>
<reference evidence="8 9" key="1">
    <citation type="submission" date="2020-02" db="EMBL/GenBank/DDBJ databases">
        <title>Comparative genomics of sulfur disproportionating microorganisms.</title>
        <authorList>
            <person name="Ward L.M."/>
            <person name="Bertran E."/>
            <person name="Johnston D.T."/>
        </authorList>
    </citation>
    <scope>NUCLEOTIDE SEQUENCE [LARGE SCALE GENOMIC DNA]</scope>
    <source>
        <strain evidence="8 9">DSM 100025</strain>
    </source>
</reference>
<comment type="caution">
    <text evidence="8">The sequence shown here is derived from an EMBL/GenBank/DDBJ whole genome shotgun (WGS) entry which is preliminary data.</text>
</comment>
<evidence type="ECO:0000256" key="2">
    <source>
        <dbReference type="ARBA" id="ARBA00022670"/>
    </source>
</evidence>
<keyword evidence="6" id="KW-0732">Signal</keyword>
<organism evidence="8 9">
    <name type="scientific">Dissulfurirhabdus thermomarina</name>
    <dbReference type="NCBI Taxonomy" id="1765737"/>
    <lineage>
        <taxon>Bacteria</taxon>
        <taxon>Deltaproteobacteria</taxon>
        <taxon>Dissulfurirhabdaceae</taxon>
        <taxon>Dissulfurirhabdus</taxon>
    </lineage>
</organism>
<evidence type="ECO:0000256" key="4">
    <source>
        <dbReference type="ARBA" id="ARBA00022825"/>
    </source>
</evidence>
<dbReference type="Proteomes" id="UP000469346">
    <property type="component" value="Unassembled WGS sequence"/>
</dbReference>
<keyword evidence="2 5" id="KW-0645">Protease</keyword>
<keyword evidence="4 5" id="KW-0720">Serine protease</keyword>
<dbReference type="Pfam" id="PF00082">
    <property type="entry name" value="Peptidase_S8"/>
    <property type="match status" value="1"/>
</dbReference>
<dbReference type="InterPro" id="IPR036852">
    <property type="entry name" value="Peptidase_S8/S53_dom_sf"/>
</dbReference>